<organism evidence="1 2">
    <name type="scientific">Streptomyces niphimycinicus</name>
    <dbReference type="NCBI Taxonomy" id="2842201"/>
    <lineage>
        <taxon>Bacteria</taxon>
        <taxon>Bacillati</taxon>
        <taxon>Actinomycetota</taxon>
        <taxon>Actinomycetes</taxon>
        <taxon>Kitasatosporales</taxon>
        <taxon>Streptomycetaceae</taxon>
        <taxon>Streptomyces</taxon>
    </lineage>
</organism>
<evidence type="ECO:0000313" key="1">
    <source>
        <dbReference type="EMBL" id="MBU3864246.1"/>
    </source>
</evidence>
<accession>A0ABS6CBH2</accession>
<evidence type="ECO:0000313" key="2">
    <source>
        <dbReference type="Proteomes" id="UP000720508"/>
    </source>
</evidence>
<name>A0ABS6CBH2_9ACTN</name>
<protein>
    <submittedName>
        <fullName evidence="1">Uncharacterized protein</fullName>
    </submittedName>
</protein>
<comment type="caution">
    <text evidence="1">The sequence shown here is derived from an EMBL/GenBank/DDBJ whole genome shotgun (WGS) entry which is preliminary data.</text>
</comment>
<dbReference type="PANTHER" id="PTHR34613">
    <property type="entry name" value="SLL0800 PROTEIN"/>
    <property type="match status" value="1"/>
</dbReference>
<gene>
    <name evidence="1" type="ORF">KN815_09215</name>
</gene>
<proteinExistence type="predicted"/>
<dbReference type="RefSeq" id="WP_216341264.1">
    <property type="nucleotide sequence ID" value="NZ_JAHLEM010000075.1"/>
</dbReference>
<reference evidence="1 2" key="1">
    <citation type="submission" date="2021-06" db="EMBL/GenBank/DDBJ databases">
        <authorList>
            <person name="Pan X."/>
        </authorList>
    </citation>
    <scope>NUCLEOTIDE SEQUENCE [LARGE SCALE GENOMIC DNA]</scope>
    <source>
        <strain evidence="1 2">4503</strain>
    </source>
</reference>
<sequence>MSALLNFFRSAHSQRAFAGVRAETRADDILRVLTVRGFDIAGAGREAIQSCTDLEILGDWLDGALTVPSAVDLFHLVSEKPNFFYCSEVGQRAFTDVRLESRADDILRILKARGLEVTAETRERVRACRDVDLLRTWLDRAVTASRAEELFTDG</sequence>
<dbReference type="PANTHER" id="PTHR34613:SF1">
    <property type="entry name" value="SLL6017 PROTEIN"/>
    <property type="match status" value="1"/>
</dbReference>
<dbReference type="EMBL" id="JAHLEM010000075">
    <property type="protein sequence ID" value="MBU3864246.1"/>
    <property type="molecule type" value="Genomic_DNA"/>
</dbReference>
<dbReference type="Proteomes" id="UP000720508">
    <property type="component" value="Unassembled WGS sequence"/>
</dbReference>
<keyword evidence="2" id="KW-1185">Reference proteome</keyword>